<dbReference type="AlphaFoldDB" id="A0A1H8QZA7"/>
<proteinExistence type="predicted"/>
<protein>
    <submittedName>
        <fullName evidence="1">Flagellar operon protein TIGR03826</fullName>
    </submittedName>
</protein>
<keyword evidence="1" id="KW-0282">Flagellum</keyword>
<sequence length="143" mass="16427">MGELENCSKCGNLFVKTMRSICSNCYKEEEKSFQKVYEFLKKRVNRKATIPEIVSGTGVEESLIIKFVKEKRLRTSQFPNLTYPCERCGNHIDEGVLCSSCSTELTSTLQKEDAISQVRGKQEVSTKERQHTYFAVDKVQKRN</sequence>
<keyword evidence="1" id="KW-0969">Cilium</keyword>
<name>A0A1H8QZA7_9BACI</name>
<dbReference type="Proteomes" id="UP000199300">
    <property type="component" value="Unassembled WGS sequence"/>
</dbReference>
<dbReference type="RefSeq" id="WP_091498812.1">
    <property type="nucleotide sequence ID" value="NZ_FODJ01000009.1"/>
</dbReference>
<keyword evidence="1" id="KW-0966">Cell projection</keyword>
<dbReference type="NCBIfam" id="TIGR03826">
    <property type="entry name" value="YvyF"/>
    <property type="match status" value="1"/>
</dbReference>
<dbReference type="STRING" id="872970.SAMN04488134_10985"/>
<dbReference type="EMBL" id="FODJ01000009">
    <property type="protein sequence ID" value="SEO59003.1"/>
    <property type="molecule type" value="Genomic_DNA"/>
</dbReference>
<evidence type="ECO:0000313" key="2">
    <source>
        <dbReference type="Proteomes" id="UP000199300"/>
    </source>
</evidence>
<evidence type="ECO:0000313" key="1">
    <source>
        <dbReference type="EMBL" id="SEO59003.1"/>
    </source>
</evidence>
<dbReference type="InterPro" id="IPR022258">
    <property type="entry name" value="Flagellar_operon_YvyF"/>
</dbReference>
<accession>A0A1H8QZA7</accession>
<reference evidence="1 2" key="1">
    <citation type="submission" date="2016-10" db="EMBL/GenBank/DDBJ databases">
        <authorList>
            <person name="de Groot N.N."/>
        </authorList>
    </citation>
    <scope>NUCLEOTIDE SEQUENCE [LARGE SCALE GENOMIC DNA]</scope>
    <source>
        <strain evidence="1 2">CGMCC 1.10434</strain>
    </source>
</reference>
<dbReference type="OrthoDB" id="1739831at2"/>
<keyword evidence="2" id="KW-1185">Reference proteome</keyword>
<organism evidence="1 2">
    <name type="scientific">Amphibacillus marinus</name>
    <dbReference type="NCBI Taxonomy" id="872970"/>
    <lineage>
        <taxon>Bacteria</taxon>
        <taxon>Bacillati</taxon>
        <taxon>Bacillota</taxon>
        <taxon>Bacilli</taxon>
        <taxon>Bacillales</taxon>
        <taxon>Bacillaceae</taxon>
        <taxon>Amphibacillus</taxon>
    </lineage>
</organism>
<gene>
    <name evidence="1" type="ORF">SAMN04488134_10985</name>
</gene>